<keyword evidence="3" id="KW-1185">Reference proteome</keyword>
<evidence type="ECO:0000259" key="1">
    <source>
        <dbReference type="PROSITE" id="PS51186"/>
    </source>
</evidence>
<dbReference type="PANTHER" id="PTHR42791">
    <property type="entry name" value="GNAT FAMILY ACETYLTRANSFERASE"/>
    <property type="match status" value="1"/>
</dbReference>
<dbReference type="OrthoDB" id="4738875at2759"/>
<dbReference type="InterPro" id="IPR016181">
    <property type="entry name" value="Acyl_CoA_acyltransferase"/>
</dbReference>
<reference evidence="2 3" key="1">
    <citation type="journal article" date="2011" name="Genome Biol.">
        <title>Genome sequence of the insect pathogenic fungus Cordyceps militaris, a valued traditional Chinese medicine.</title>
        <authorList>
            <person name="Zheng P."/>
            <person name="Xia Y."/>
            <person name="Xiao G."/>
            <person name="Xiong C."/>
            <person name="Hu X."/>
            <person name="Zhang S."/>
            <person name="Zheng H."/>
            <person name="Huang Y."/>
            <person name="Zhou Y."/>
            <person name="Wang S."/>
            <person name="Zhao G.P."/>
            <person name="Liu X."/>
            <person name="St Leger R.J."/>
            <person name="Wang C."/>
        </authorList>
    </citation>
    <scope>NUCLEOTIDE SEQUENCE [LARGE SCALE GENOMIC DNA]</scope>
    <source>
        <strain evidence="2 3">CM01</strain>
    </source>
</reference>
<evidence type="ECO:0000313" key="2">
    <source>
        <dbReference type="EMBL" id="EGX93072.1"/>
    </source>
</evidence>
<keyword evidence="2" id="KW-0012">Acyltransferase</keyword>
<protein>
    <submittedName>
        <fullName evidence="2">Acyl-CoA N-acyltransferase</fullName>
    </submittedName>
</protein>
<dbReference type="EMBL" id="JH126401">
    <property type="protein sequence ID" value="EGX93072.1"/>
    <property type="molecule type" value="Genomic_DNA"/>
</dbReference>
<feature type="domain" description="N-acetyltransferase" evidence="1">
    <location>
        <begin position="78"/>
        <end position="218"/>
    </location>
</feature>
<dbReference type="VEuPathDB" id="FungiDB:CCM_04444"/>
<dbReference type="Pfam" id="PF00583">
    <property type="entry name" value="Acetyltransf_1"/>
    <property type="match status" value="1"/>
</dbReference>
<evidence type="ECO:0000313" key="3">
    <source>
        <dbReference type="Proteomes" id="UP000001610"/>
    </source>
</evidence>
<dbReference type="GeneID" id="18166467"/>
<dbReference type="InterPro" id="IPR000182">
    <property type="entry name" value="GNAT_dom"/>
</dbReference>
<dbReference type="InParanoid" id="G3JF16"/>
<dbReference type="Proteomes" id="UP000001610">
    <property type="component" value="Unassembled WGS sequence"/>
</dbReference>
<gene>
    <name evidence="2" type="ORF">CCM_04444</name>
</gene>
<dbReference type="GO" id="GO:0016747">
    <property type="term" value="F:acyltransferase activity, transferring groups other than amino-acyl groups"/>
    <property type="evidence" value="ECO:0007669"/>
    <property type="project" value="InterPro"/>
</dbReference>
<proteinExistence type="predicted"/>
<name>G3JF16_CORMM</name>
<keyword evidence="2" id="KW-0808">Transferase</keyword>
<dbReference type="Gene3D" id="3.40.630.30">
    <property type="match status" value="1"/>
</dbReference>
<dbReference type="AlphaFoldDB" id="G3JF16"/>
<dbReference type="SUPFAM" id="SSF55729">
    <property type="entry name" value="Acyl-CoA N-acyltransferases (Nat)"/>
    <property type="match status" value="1"/>
</dbReference>
<dbReference type="InterPro" id="IPR052523">
    <property type="entry name" value="Trichothecene_AcTrans"/>
</dbReference>
<dbReference type="KEGG" id="cmt:CCM_04444"/>
<dbReference type="PANTHER" id="PTHR42791:SF2">
    <property type="entry name" value="N-ACETYLTRANSFERASE DOMAIN-CONTAINING PROTEIN"/>
    <property type="match status" value="1"/>
</dbReference>
<dbReference type="PROSITE" id="PS51186">
    <property type="entry name" value="GNAT"/>
    <property type="match status" value="1"/>
</dbReference>
<accession>G3JF16</accession>
<dbReference type="OMA" id="FANCGRT"/>
<sequence>MKLRAATDADVPAIAALVLAVASVQAPWASYLPARQRRDPVLVRHAEAVVRGHVAAGEQTSVVMVAEQRCASGELGRAEIVSVAVWDTTQTVCGRTDPTSCVREDEWAPRGAEDYARLVALNEAMNKGRRRYFAAEGQPHVYLRVLATHPDHQGRGHAKALCRWGIALARRARVGVCLETGSRGYIMLSGMGFEDLGAVVVPAGKGHDEQVLKVLGMDAAAVQAANPGVWNSLWKYLST</sequence>
<dbReference type="HOGENOM" id="CLU_091412_0_0_1"/>
<dbReference type="eggNOG" id="ENOG502SNS3">
    <property type="taxonomic scope" value="Eukaryota"/>
</dbReference>
<dbReference type="RefSeq" id="XP_006669655.1">
    <property type="nucleotide sequence ID" value="XM_006669592.1"/>
</dbReference>
<organism evidence="2 3">
    <name type="scientific">Cordyceps militaris (strain CM01)</name>
    <name type="common">Caterpillar fungus</name>
    <dbReference type="NCBI Taxonomy" id="983644"/>
    <lineage>
        <taxon>Eukaryota</taxon>
        <taxon>Fungi</taxon>
        <taxon>Dikarya</taxon>
        <taxon>Ascomycota</taxon>
        <taxon>Pezizomycotina</taxon>
        <taxon>Sordariomycetes</taxon>
        <taxon>Hypocreomycetidae</taxon>
        <taxon>Hypocreales</taxon>
        <taxon>Cordycipitaceae</taxon>
        <taxon>Cordyceps</taxon>
    </lineage>
</organism>
<dbReference type="CDD" id="cd04301">
    <property type="entry name" value="NAT_SF"/>
    <property type="match status" value="1"/>
</dbReference>